<dbReference type="SUPFAM" id="SSF53098">
    <property type="entry name" value="Ribonuclease H-like"/>
    <property type="match status" value="1"/>
</dbReference>
<dbReference type="InterPro" id="IPR003165">
    <property type="entry name" value="Piwi"/>
</dbReference>
<dbReference type="SMART" id="SM00949">
    <property type="entry name" value="PAZ"/>
    <property type="match status" value="1"/>
</dbReference>
<organism evidence="7 8">
    <name type="scientific">Lepeophtheirus salmonis</name>
    <name type="common">Salmon louse</name>
    <name type="synonym">Caligus salmonis</name>
    <dbReference type="NCBI Taxonomy" id="72036"/>
    <lineage>
        <taxon>Eukaryota</taxon>
        <taxon>Metazoa</taxon>
        <taxon>Ecdysozoa</taxon>
        <taxon>Arthropoda</taxon>
        <taxon>Crustacea</taxon>
        <taxon>Multicrustacea</taxon>
        <taxon>Hexanauplia</taxon>
        <taxon>Copepoda</taxon>
        <taxon>Siphonostomatoida</taxon>
        <taxon>Caligidae</taxon>
        <taxon>Lepeophtheirus</taxon>
    </lineage>
</organism>
<dbReference type="Pfam" id="PF02598">
    <property type="entry name" value="Methyltrn_RNA_3"/>
    <property type="match status" value="2"/>
</dbReference>
<dbReference type="InterPro" id="IPR032472">
    <property type="entry name" value="ArgoL2"/>
</dbReference>
<dbReference type="InterPro" id="IPR032474">
    <property type="entry name" value="Argonaute_N"/>
</dbReference>
<keyword evidence="3" id="KW-0943">RNA-mediated gene silencing</keyword>
<dbReference type="PANTHER" id="PTHR22891">
    <property type="entry name" value="EUKARYOTIC TRANSLATION INITIATION FACTOR 2C"/>
    <property type="match status" value="1"/>
</dbReference>
<comment type="similarity">
    <text evidence="2">Belongs to the class IV-like SAM-binding methyltransferase superfamily.</text>
</comment>
<dbReference type="SMART" id="SM01163">
    <property type="entry name" value="DUF1785"/>
    <property type="match status" value="1"/>
</dbReference>
<dbReference type="AlphaFoldDB" id="A0A7R8H7Y2"/>
<dbReference type="InterPro" id="IPR029026">
    <property type="entry name" value="tRNA_m1G_MTases_N"/>
</dbReference>
<dbReference type="GO" id="GO:0034587">
    <property type="term" value="P:piRNA processing"/>
    <property type="evidence" value="ECO:0007669"/>
    <property type="project" value="UniProtKB-ARBA"/>
</dbReference>
<dbReference type="InterPro" id="IPR029028">
    <property type="entry name" value="Alpha/beta_knot_MTases"/>
</dbReference>
<dbReference type="Pfam" id="PF16488">
    <property type="entry name" value="ArgoL2"/>
    <property type="match status" value="1"/>
</dbReference>
<dbReference type="GO" id="GO:0003723">
    <property type="term" value="F:RNA binding"/>
    <property type="evidence" value="ECO:0007669"/>
    <property type="project" value="InterPro"/>
</dbReference>
<feature type="compositionally biased region" description="Basic and acidic residues" evidence="4">
    <location>
        <begin position="928"/>
        <end position="940"/>
    </location>
</feature>
<feature type="region of interest" description="Disordered" evidence="4">
    <location>
        <begin position="25"/>
        <end position="45"/>
    </location>
</feature>
<dbReference type="Pfam" id="PF16486">
    <property type="entry name" value="ArgoN"/>
    <property type="match status" value="1"/>
</dbReference>
<evidence type="ECO:0000256" key="1">
    <source>
        <dbReference type="ARBA" id="ARBA00008201"/>
    </source>
</evidence>
<dbReference type="FunFam" id="3.40.50.2300:FF:000005">
    <property type="entry name" value="Protein argonaute-2"/>
    <property type="match status" value="1"/>
</dbReference>
<feature type="region of interest" description="Disordered" evidence="4">
    <location>
        <begin position="857"/>
        <end position="876"/>
    </location>
</feature>
<dbReference type="InterPro" id="IPR036397">
    <property type="entry name" value="RNaseH_sf"/>
</dbReference>
<evidence type="ECO:0000313" key="8">
    <source>
        <dbReference type="Proteomes" id="UP000675881"/>
    </source>
</evidence>
<dbReference type="SUPFAM" id="SSF75217">
    <property type="entry name" value="alpha/beta knot"/>
    <property type="match status" value="1"/>
</dbReference>
<reference evidence="7" key="1">
    <citation type="submission" date="2021-02" db="EMBL/GenBank/DDBJ databases">
        <authorList>
            <person name="Bekaert M."/>
        </authorList>
    </citation>
    <scope>NUCLEOTIDE SEQUENCE</scope>
    <source>
        <strain evidence="7">IoA-00</strain>
    </source>
</reference>
<gene>
    <name evidence="7" type="ORF">LSAA_8707</name>
</gene>
<evidence type="ECO:0000256" key="4">
    <source>
        <dbReference type="SAM" id="MobiDB-lite"/>
    </source>
</evidence>
<feature type="domain" description="Piwi" evidence="6">
    <location>
        <begin position="493"/>
        <end position="765"/>
    </location>
</feature>
<dbReference type="Pfam" id="PF02171">
    <property type="entry name" value="Piwi"/>
    <property type="match status" value="2"/>
</dbReference>
<evidence type="ECO:0000313" key="7">
    <source>
        <dbReference type="EMBL" id="CAF2930657.1"/>
    </source>
</evidence>
<dbReference type="CDD" id="cd04657">
    <property type="entry name" value="Piwi_ago-like"/>
    <property type="match status" value="1"/>
</dbReference>
<dbReference type="InterPro" id="IPR003750">
    <property type="entry name" value="Put_MeTrfase-C9orf114-like"/>
</dbReference>
<accession>A0A7R8H7Y2</accession>
<dbReference type="CDD" id="cd02846">
    <property type="entry name" value="PAZ_argonaute_like"/>
    <property type="match status" value="1"/>
</dbReference>
<name>A0A7R8H7Y2_LEPSM</name>
<dbReference type="Gene3D" id="3.40.1280.10">
    <property type="match status" value="1"/>
</dbReference>
<sequence length="1200" mass="134269">MYPGGQTPTAGGGLVVPNLGPMIATTTTGAGGGSSGEATTAPSPPFMLPGGDAPIFVCPRRPNIGKEGKHIMLKANHFQITMPRGFIHHYSVSITPDKCPRKVNREIIETMVHSYSKIFGTKKPVFDGRSNLYTRDPLPIGQESMELEVTLPGEGKDRVFRVAVKWNAQVSLYALEEALEGRSRQIPFDAIQALDVVMRHLPSMTYTPVGRSFFSSPEGYYHPLGGGREVWFGFHQSVRPSQWKMMLNIDVSATAFYKAQPVIDFMCEVLDIRDINDQRKPLTDSQRVKFTKEIKCLKIEITHCGSMRRKYRVCNVTRRPAQMQSFPLQLDNGQTVECTVSKYFLDKYKMKLRNPHLPCLQVGQEHKHTYLPLEVCNIVQGQRCIKKLTDMQTSTMIKATARSAPDREREINNLIRKADFNNDPYVQEFGLNISHDLMEVRGRVLPPPKLSKISNDAGMPIIGQPCFCKYANGPDQVEPMFRYLKATFAGLQLIVVVFTRKKTPVYAEVKRVGDTVLGMATQCVQAKNVNKTSPQTLSNLCLKINVKLGGVNSILVPSIRPKVFNEPVIFLGADVTHPPAGDNKKPSIAAVVGSQDAHPSRYAATVRVQAHRVEIIQELSTMVKEHLMMFYKSTGGYKPHRVIIYRDGVSEGQFLQVLQHELTAIHKKEQSGKSGNIPAGTTVDIGITHPTEFDFYLCSHQGIQGTSRPSHYHVLWDDNHFAADELQCLTYQLCHTYVRCTRSVSIPAPAYYAHLVAFRARYHLVEKEHDSGEGSHLSGGSEDRAPAAMARVSKLLLLDQSKMSVGHPYRPVMLGLKDQQIVVEMSSKVSATEIIQSRKNNKRLKQEKLLEKLEKKRKLEEETPLDSSTTAHEEDSLGRDYTISVAVAGSILDNAQSPELRTYLGGQIARGLAVFKVDEVIVFEDRPKTENQSAEGDKTPRLSPSNWPESSNSWNVLNPTKKELDPWHLLVSKKTASLIKKVPPGIRVTVQLEGKRSINGLWKGKAVSPHIPRTKSGLYWGYNVRVVNSLFSVFQNCPYKEGYDFKHLLIVIGGLKGLEFAFESESDKAEATEVEDLFDCYLNTCPNQGSRTIRTEEALLITLSALRPKILESWSPKDILLLVTKKGKLLRVAADTGKVNYVFDREYSVLNELKLFNDFVFVLYDASHLDILNVLDLSLNSSFENIKSLSVGDRFCRPGV</sequence>
<dbReference type="Gene3D" id="2.170.260.10">
    <property type="entry name" value="paz domain"/>
    <property type="match status" value="1"/>
</dbReference>
<dbReference type="InterPro" id="IPR012337">
    <property type="entry name" value="RNaseH-like_sf"/>
</dbReference>
<keyword evidence="8" id="KW-1185">Reference proteome</keyword>
<dbReference type="Gene3D" id="3.40.50.2300">
    <property type="match status" value="1"/>
</dbReference>
<feature type="region of interest" description="Disordered" evidence="4">
    <location>
        <begin position="928"/>
        <end position="952"/>
    </location>
</feature>
<protein>
    <submittedName>
        <fullName evidence="7">ELF2C</fullName>
    </submittedName>
</protein>
<dbReference type="Pfam" id="PF08699">
    <property type="entry name" value="ArgoL1"/>
    <property type="match status" value="1"/>
</dbReference>
<dbReference type="FunFam" id="2.170.260.10:FF:000001">
    <property type="entry name" value="Protein argonaute-2"/>
    <property type="match status" value="1"/>
</dbReference>
<dbReference type="PROSITE" id="PS50822">
    <property type="entry name" value="PIWI"/>
    <property type="match status" value="1"/>
</dbReference>
<dbReference type="OrthoDB" id="10252740at2759"/>
<comment type="similarity">
    <text evidence="1">Belongs to the argonaute family. Ago subfamily.</text>
</comment>
<dbReference type="InterPro" id="IPR036085">
    <property type="entry name" value="PAZ_dom_sf"/>
</dbReference>
<dbReference type="CDD" id="cd18086">
    <property type="entry name" value="HsC9orf114-like"/>
    <property type="match status" value="1"/>
</dbReference>
<evidence type="ECO:0000259" key="5">
    <source>
        <dbReference type="PROSITE" id="PS50821"/>
    </source>
</evidence>
<evidence type="ECO:0000259" key="6">
    <source>
        <dbReference type="PROSITE" id="PS50822"/>
    </source>
</evidence>
<dbReference type="SUPFAM" id="SSF101690">
    <property type="entry name" value="PAZ domain"/>
    <property type="match status" value="1"/>
</dbReference>
<evidence type="ECO:0000256" key="2">
    <source>
        <dbReference type="ARBA" id="ARBA00009841"/>
    </source>
</evidence>
<dbReference type="InterPro" id="IPR045246">
    <property type="entry name" value="Piwi_ago-like"/>
</dbReference>
<evidence type="ECO:0000256" key="3">
    <source>
        <dbReference type="ARBA" id="ARBA00023158"/>
    </source>
</evidence>
<dbReference type="InterPro" id="IPR014811">
    <property type="entry name" value="ArgoL1"/>
</dbReference>
<dbReference type="EMBL" id="HG994583">
    <property type="protein sequence ID" value="CAF2930657.1"/>
    <property type="molecule type" value="Genomic_DNA"/>
</dbReference>
<dbReference type="SMART" id="SM00950">
    <property type="entry name" value="Piwi"/>
    <property type="match status" value="1"/>
</dbReference>
<proteinExistence type="inferred from homology"/>
<dbReference type="Proteomes" id="UP000675881">
    <property type="component" value="Chromosome 4"/>
</dbReference>
<dbReference type="Pfam" id="PF02170">
    <property type="entry name" value="PAZ"/>
    <property type="match status" value="1"/>
</dbReference>
<dbReference type="PROSITE" id="PS50821">
    <property type="entry name" value="PAZ"/>
    <property type="match status" value="1"/>
</dbReference>
<dbReference type="Gene3D" id="3.30.420.10">
    <property type="entry name" value="Ribonuclease H-like superfamily/Ribonuclease H"/>
    <property type="match status" value="2"/>
</dbReference>
<feature type="domain" description="PAZ" evidence="5">
    <location>
        <begin position="261"/>
        <end position="380"/>
    </location>
</feature>
<dbReference type="InterPro" id="IPR003100">
    <property type="entry name" value="PAZ_dom"/>
</dbReference>
<feature type="compositionally biased region" description="Low complexity" evidence="4">
    <location>
        <begin position="943"/>
        <end position="952"/>
    </location>
</feature>